<sequence>MNGEDPKSMIKEPKDNVFGVVSQAGAFTMASDKEPSPTLSGSVQRMAEERAAKEAARASMGRTSSAGTSGVSTSLPGAVLARSQQRQQNAKEARAAARGMENETKLALTANTTTPVLKRSEEDQATAGVDTTTSDKEPSPRLSGSVQQMAEERAAAIGIASASVATSTVPSKAVQLGLKGTEEAKAANQAANASCSWVDKATIHADVDATTAQSYQLSPQKDPLPEEAPLMTMNREAQEASSSADTGLNLVEATLVVEEMVEATVATPMEFHEDEVMKIREQSAEETARIRMWRIVVSIALLVTAIAVTTSTYFLLVEREDQTFRTVYAQFSTTVADAAVEFQSTLRRSLRSFADNVATQAETAGQGTSPWPFYIVNRWENMAHVCQASSHGSLRELGLPQQ</sequence>
<dbReference type="AlphaFoldDB" id="A0A9N8EVR4"/>
<proteinExistence type="predicted"/>
<keyword evidence="2" id="KW-0472">Membrane</keyword>
<evidence type="ECO:0000256" key="1">
    <source>
        <dbReference type="SAM" id="MobiDB-lite"/>
    </source>
</evidence>
<organism evidence="3 4">
    <name type="scientific">Seminavis robusta</name>
    <dbReference type="NCBI Taxonomy" id="568900"/>
    <lineage>
        <taxon>Eukaryota</taxon>
        <taxon>Sar</taxon>
        <taxon>Stramenopiles</taxon>
        <taxon>Ochrophyta</taxon>
        <taxon>Bacillariophyta</taxon>
        <taxon>Bacillariophyceae</taxon>
        <taxon>Bacillariophycidae</taxon>
        <taxon>Naviculales</taxon>
        <taxon>Naviculaceae</taxon>
        <taxon>Seminavis</taxon>
    </lineage>
</organism>
<feature type="compositionally biased region" description="Basic and acidic residues" evidence="1">
    <location>
        <begin position="89"/>
        <end position="104"/>
    </location>
</feature>
<reference evidence="3" key="1">
    <citation type="submission" date="2020-06" db="EMBL/GenBank/DDBJ databases">
        <authorList>
            <consortium name="Plant Systems Biology data submission"/>
        </authorList>
    </citation>
    <scope>NUCLEOTIDE SEQUENCE</scope>
    <source>
        <strain evidence="3">D6</strain>
    </source>
</reference>
<protein>
    <recommendedName>
        <fullName evidence="5">Transmembrane protein</fullName>
    </recommendedName>
</protein>
<dbReference type="EMBL" id="CAICTM010001962">
    <property type="protein sequence ID" value="CAB9527250.1"/>
    <property type="molecule type" value="Genomic_DNA"/>
</dbReference>
<name>A0A9N8EVR4_9STRA</name>
<feature type="compositionally biased region" description="Low complexity" evidence="1">
    <location>
        <begin position="57"/>
        <end position="74"/>
    </location>
</feature>
<comment type="caution">
    <text evidence="3">The sequence shown here is derived from an EMBL/GenBank/DDBJ whole genome shotgun (WGS) entry which is preliminary data.</text>
</comment>
<feature type="transmembrane region" description="Helical" evidence="2">
    <location>
        <begin position="292"/>
        <end position="316"/>
    </location>
</feature>
<keyword evidence="2" id="KW-1133">Transmembrane helix</keyword>
<dbReference type="Proteomes" id="UP001153069">
    <property type="component" value="Unassembled WGS sequence"/>
</dbReference>
<keyword evidence="2" id="KW-0812">Transmembrane</keyword>
<evidence type="ECO:0000313" key="3">
    <source>
        <dbReference type="EMBL" id="CAB9527250.1"/>
    </source>
</evidence>
<accession>A0A9N8EVR4</accession>
<evidence type="ECO:0000313" key="4">
    <source>
        <dbReference type="Proteomes" id="UP001153069"/>
    </source>
</evidence>
<evidence type="ECO:0008006" key="5">
    <source>
        <dbReference type="Google" id="ProtNLM"/>
    </source>
</evidence>
<evidence type="ECO:0000256" key="2">
    <source>
        <dbReference type="SAM" id="Phobius"/>
    </source>
</evidence>
<feature type="compositionally biased region" description="Basic and acidic residues" evidence="1">
    <location>
        <begin position="46"/>
        <end position="56"/>
    </location>
</feature>
<feature type="region of interest" description="Disordered" evidence="1">
    <location>
        <begin position="28"/>
        <end position="144"/>
    </location>
</feature>
<keyword evidence="4" id="KW-1185">Reference proteome</keyword>
<gene>
    <name evidence="3" type="ORF">SEMRO_1964_G308230.1</name>
</gene>